<evidence type="ECO:0000259" key="11">
    <source>
        <dbReference type="Pfam" id="PF00479"/>
    </source>
</evidence>
<comment type="catalytic activity">
    <reaction evidence="10">
        <text>D-glucose 6-phosphate + NADP(+) = 6-phospho-D-glucono-1,5-lactone + NADPH + H(+)</text>
        <dbReference type="Rhea" id="RHEA:15841"/>
        <dbReference type="ChEBI" id="CHEBI:15378"/>
        <dbReference type="ChEBI" id="CHEBI:57783"/>
        <dbReference type="ChEBI" id="CHEBI:57955"/>
        <dbReference type="ChEBI" id="CHEBI:58349"/>
        <dbReference type="ChEBI" id="CHEBI:61548"/>
        <dbReference type="EC" id="1.1.1.49"/>
    </reaction>
    <physiologicalReaction direction="left-to-right" evidence="10">
        <dbReference type="Rhea" id="RHEA:15842"/>
    </physiologicalReaction>
</comment>
<dbReference type="SUPFAM" id="SSF51735">
    <property type="entry name" value="NAD(P)-binding Rossmann-fold domains"/>
    <property type="match status" value="1"/>
</dbReference>
<keyword evidence="8" id="KW-0560">Oxidoreductase</keyword>
<dbReference type="InterPro" id="IPR036291">
    <property type="entry name" value="NAD(P)-bd_dom_sf"/>
</dbReference>
<evidence type="ECO:0000313" key="13">
    <source>
        <dbReference type="Proteomes" id="UP001235939"/>
    </source>
</evidence>
<dbReference type="InterPro" id="IPR022674">
    <property type="entry name" value="G6P_DH_NAD-bd"/>
</dbReference>
<evidence type="ECO:0000256" key="2">
    <source>
        <dbReference type="ARBA" id="ARBA00004937"/>
    </source>
</evidence>
<reference evidence="12 13" key="1">
    <citation type="submission" date="2022-01" db="EMBL/GenBank/DDBJ databases">
        <title>A chromosomal length assembly of Cordylochernes scorpioides.</title>
        <authorList>
            <person name="Zeh D."/>
            <person name="Zeh J."/>
        </authorList>
    </citation>
    <scope>NUCLEOTIDE SEQUENCE [LARGE SCALE GENOMIC DNA]</scope>
    <source>
        <strain evidence="12">IN4F17</strain>
        <tissue evidence="12">Whole Body</tissue>
    </source>
</reference>
<evidence type="ECO:0000256" key="6">
    <source>
        <dbReference type="ARBA" id="ARBA00022526"/>
    </source>
</evidence>
<evidence type="ECO:0000256" key="5">
    <source>
        <dbReference type="ARBA" id="ARBA00020444"/>
    </source>
</evidence>
<keyword evidence="7" id="KW-0521">NADP</keyword>
<evidence type="ECO:0000256" key="7">
    <source>
        <dbReference type="ARBA" id="ARBA00022857"/>
    </source>
</evidence>
<evidence type="ECO:0000313" key="12">
    <source>
        <dbReference type="EMBL" id="UYV66388.1"/>
    </source>
</evidence>
<organism evidence="12 13">
    <name type="scientific">Cordylochernes scorpioides</name>
    <dbReference type="NCBI Taxonomy" id="51811"/>
    <lineage>
        <taxon>Eukaryota</taxon>
        <taxon>Metazoa</taxon>
        <taxon>Ecdysozoa</taxon>
        <taxon>Arthropoda</taxon>
        <taxon>Chelicerata</taxon>
        <taxon>Arachnida</taxon>
        <taxon>Pseudoscorpiones</taxon>
        <taxon>Cheliferoidea</taxon>
        <taxon>Chernetidae</taxon>
        <taxon>Cordylochernes</taxon>
    </lineage>
</organism>
<comment type="function">
    <text evidence="1">Cytosolic glucose-6-phosphate dehydrogenase that catalyzes the first and rate-limiting step of the oxidative branch within the pentose phosphate pathway/shunt, an alternative route to glycolysis for the dissimilation of carbohydrates and a major source of reducing power and metabolic intermediates for fatty acid and nucleic acid biosynthetic processes.</text>
</comment>
<feature type="domain" description="Glucose-6-phosphate dehydrogenase NAD-binding" evidence="11">
    <location>
        <begin position="39"/>
        <end position="87"/>
    </location>
</feature>
<keyword evidence="6" id="KW-0313">Glucose metabolism</keyword>
<gene>
    <name evidence="12" type="ORF">LAZ67_4001519</name>
</gene>
<dbReference type="PRINTS" id="PR00079">
    <property type="entry name" value="G6PDHDRGNASE"/>
</dbReference>
<dbReference type="InterPro" id="IPR001282">
    <property type="entry name" value="G6P_DH"/>
</dbReference>
<keyword evidence="9" id="KW-0119">Carbohydrate metabolism</keyword>
<dbReference type="Pfam" id="PF00479">
    <property type="entry name" value="G6PD_N"/>
    <property type="match status" value="1"/>
</dbReference>
<proteinExistence type="inferred from homology"/>
<dbReference type="InterPro" id="IPR019796">
    <property type="entry name" value="G6P_DH_AS"/>
</dbReference>
<comment type="pathway">
    <text evidence="2">Carbohydrate degradation; pentose phosphate pathway; D-ribulose 5-phosphate from D-glucose 6-phosphate (oxidative stage): step 1/3.</text>
</comment>
<sequence length="92" mass="10650">MFNIHKLSDQHALQHPEVLLLANYNTHPAVLNCNLCCLRGVVRIIIEKPFGHDLNSSNELTAHLSELFEENQIYRIDHYLGKEMVQNLMALR</sequence>
<dbReference type="PANTHER" id="PTHR23429">
    <property type="entry name" value="GLUCOSE-6-PHOSPHATE 1-DEHYDROGENASE G6PD"/>
    <property type="match status" value="1"/>
</dbReference>
<comment type="similarity">
    <text evidence="3">Belongs to the glucose-6-phosphate dehydrogenase family.</text>
</comment>
<evidence type="ECO:0000256" key="8">
    <source>
        <dbReference type="ARBA" id="ARBA00023002"/>
    </source>
</evidence>
<evidence type="ECO:0000256" key="10">
    <source>
        <dbReference type="ARBA" id="ARBA00047696"/>
    </source>
</evidence>
<evidence type="ECO:0000256" key="3">
    <source>
        <dbReference type="ARBA" id="ARBA00009975"/>
    </source>
</evidence>
<dbReference type="EMBL" id="CP092866">
    <property type="protein sequence ID" value="UYV66388.1"/>
    <property type="molecule type" value="Genomic_DNA"/>
</dbReference>
<evidence type="ECO:0000256" key="4">
    <source>
        <dbReference type="ARBA" id="ARBA00013019"/>
    </source>
</evidence>
<accession>A0ABY6KF15</accession>
<protein>
    <recommendedName>
        <fullName evidence="5">Glucose-6-phosphate 1-dehydrogenase</fullName>
        <ecNumber evidence="4">1.1.1.49</ecNumber>
    </recommendedName>
</protein>
<dbReference type="PROSITE" id="PS00069">
    <property type="entry name" value="G6P_DEHYDROGENASE"/>
    <property type="match status" value="1"/>
</dbReference>
<evidence type="ECO:0000256" key="9">
    <source>
        <dbReference type="ARBA" id="ARBA00023277"/>
    </source>
</evidence>
<dbReference type="Gene3D" id="3.40.50.720">
    <property type="entry name" value="NAD(P)-binding Rossmann-like Domain"/>
    <property type="match status" value="1"/>
</dbReference>
<dbReference type="Proteomes" id="UP001235939">
    <property type="component" value="Chromosome 04"/>
</dbReference>
<name>A0ABY6KF15_9ARAC</name>
<dbReference type="EC" id="1.1.1.49" evidence="4"/>
<keyword evidence="13" id="KW-1185">Reference proteome</keyword>
<dbReference type="PANTHER" id="PTHR23429:SF0">
    <property type="entry name" value="GLUCOSE-6-PHOSPHATE 1-DEHYDROGENASE"/>
    <property type="match status" value="1"/>
</dbReference>
<evidence type="ECO:0000256" key="1">
    <source>
        <dbReference type="ARBA" id="ARBA00002914"/>
    </source>
</evidence>